<feature type="transmembrane region" description="Helical" evidence="5">
    <location>
        <begin position="232"/>
        <end position="253"/>
    </location>
</feature>
<dbReference type="InterPro" id="IPR035906">
    <property type="entry name" value="MetI-like_sf"/>
</dbReference>
<comment type="subcellular location">
    <subcellularLocation>
        <location evidence="6">Cell inner membrane</location>
        <topology evidence="6">Multi-pass membrane protein</topology>
    </subcellularLocation>
    <subcellularLocation>
        <location evidence="1 5">Cell membrane</location>
        <topology evidence="1 5">Multi-pass membrane protein</topology>
    </subcellularLocation>
</comment>
<dbReference type="CDD" id="cd06261">
    <property type="entry name" value="TM_PBP2"/>
    <property type="match status" value="1"/>
</dbReference>
<feature type="transmembrane region" description="Helical" evidence="5">
    <location>
        <begin position="49"/>
        <end position="67"/>
    </location>
</feature>
<evidence type="ECO:0000313" key="8">
    <source>
        <dbReference type="EMBL" id="GAA3996771.1"/>
    </source>
</evidence>
<feature type="transmembrane region" description="Helical" evidence="5">
    <location>
        <begin position="431"/>
        <end position="455"/>
    </location>
</feature>
<dbReference type="PANTHER" id="PTHR42727:SF1">
    <property type="entry name" value="PHOSPHATE TRANSPORT SYSTEM PERMEASE"/>
    <property type="match status" value="1"/>
</dbReference>
<dbReference type="Proteomes" id="UP001501310">
    <property type="component" value="Unassembled WGS sequence"/>
</dbReference>
<proteinExistence type="inferred from homology"/>
<dbReference type="InterPro" id="IPR002229">
    <property type="entry name" value="RhesusRHD"/>
</dbReference>
<keyword evidence="6" id="KW-1003">Cell membrane</keyword>
<protein>
    <recommendedName>
        <fullName evidence="6">Phosphate transport system permease protein</fullName>
    </recommendedName>
</protein>
<dbReference type="PRINTS" id="PR00342">
    <property type="entry name" value="RHESUSRHD"/>
</dbReference>
<comment type="caution">
    <text evidence="8">The sequence shown here is derived from an EMBL/GenBank/DDBJ whole genome shotgun (WGS) entry which is preliminary data.</text>
</comment>
<evidence type="ECO:0000256" key="4">
    <source>
        <dbReference type="ARBA" id="ARBA00023136"/>
    </source>
</evidence>
<keyword evidence="2 5" id="KW-0812">Transmembrane</keyword>
<keyword evidence="9" id="KW-1185">Reference proteome</keyword>
<dbReference type="PANTHER" id="PTHR42727">
    <property type="entry name" value="PHOSPHATE TRANSPORT SYSTEM PERMEASE PROTEIN"/>
    <property type="match status" value="1"/>
</dbReference>
<evidence type="ECO:0000256" key="6">
    <source>
        <dbReference type="RuleBase" id="RU363054"/>
    </source>
</evidence>
<evidence type="ECO:0000259" key="7">
    <source>
        <dbReference type="PROSITE" id="PS50928"/>
    </source>
</evidence>
<dbReference type="InterPro" id="IPR022182">
    <property type="entry name" value="PstC_N"/>
</dbReference>
<evidence type="ECO:0000313" key="9">
    <source>
        <dbReference type="Proteomes" id="UP001501310"/>
    </source>
</evidence>
<dbReference type="Pfam" id="PF00528">
    <property type="entry name" value="BPD_transp_1"/>
    <property type="match status" value="1"/>
</dbReference>
<reference evidence="9" key="1">
    <citation type="journal article" date="2019" name="Int. J. Syst. Evol. Microbiol.">
        <title>The Global Catalogue of Microorganisms (GCM) 10K type strain sequencing project: providing services to taxonomists for standard genome sequencing and annotation.</title>
        <authorList>
            <consortium name="The Broad Institute Genomics Platform"/>
            <consortium name="The Broad Institute Genome Sequencing Center for Infectious Disease"/>
            <person name="Wu L."/>
            <person name="Ma J."/>
        </authorList>
    </citation>
    <scope>NUCLEOTIDE SEQUENCE [LARGE SCALE GENOMIC DNA]</scope>
    <source>
        <strain evidence="9">JCM 16603</strain>
    </source>
</reference>
<dbReference type="Gene3D" id="1.10.3720.10">
    <property type="entry name" value="MetI-like"/>
    <property type="match status" value="1"/>
</dbReference>
<feature type="transmembrane region" description="Helical" evidence="5">
    <location>
        <begin position="315"/>
        <end position="342"/>
    </location>
</feature>
<gene>
    <name evidence="8" type="primary">pstC</name>
    <name evidence="8" type="ORF">GCM10022211_02380</name>
</gene>
<accession>A0ABP7RFM0</accession>
<feature type="transmembrane region" description="Helical" evidence="5">
    <location>
        <begin position="363"/>
        <end position="384"/>
    </location>
</feature>
<keyword evidence="3 5" id="KW-1133">Transmembrane helix</keyword>
<feature type="transmembrane region" description="Helical" evidence="5">
    <location>
        <begin position="165"/>
        <end position="190"/>
    </location>
</feature>
<keyword evidence="6" id="KW-0592">Phosphate transport</keyword>
<dbReference type="RefSeq" id="WP_344708330.1">
    <property type="nucleotide sequence ID" value="NZ_BAAAZD010000001.1"/>
</dbReference>
<keyword evidence="5" id="KW-0813">Transport</keyword>
<dbReference type="PROSITE" id="PS50928">
    <property type="entry name" value="ABC_TM1"/>
    <property type="match status" value="1"/>
</dbReference>
<name>A0ABP7RFM0_9SPHN</name>
<keyword evidence="4 5" id="KW-0472">Membrane</keyword>
<evidence type="ECO:0000256" key="1">
    <source>
        <dbReference type="ARBA" id="ARBA00004651"/>
    </source>
</evidence>
<comment type="function">
    <text evidence="6">Part of the binding-protein-dependent transport system for phosphate; probably responsible for the translocation of the substrate across the membrane.</text>
</comment>
<evidence type="ECO:0000256" key="2">
    <source>
        <dbReference type="ARBA" id="ARBA00022692"/>
    </source>
</evidence>
<dbReference type="InterPro" id="IPR000515">
    <property type="entry name" value="MetI-like"/>
</dbReference>
<dbReference type="NCBIfam" id="TIGR02138">
    <property type="entry name" value="phosphate_pstC"/>
    <property type="match status" value="1"/>
</dbReference>
<sequence>MSLALGLLLVLGVAAAAFVLARGRAAALRTAGEGRQRLNSLPVYHGAYALLWAAIPALLFLACWAPIQQGLINEAVLASPAGQQLPDFDLARDSILEEARAVASGSSDIAFNPAAQALVPIYRDASARYGLIGTGAALLLALAGAGWAWSRIGVQLRARAGVEKWLMGLLVAASLIAILTTFGIVLSLLFETVRFFQMVPASDFLFGTSWSPQVAIRADQAGSSGAFGSIPLFWGTIFIGAVIAMIVAIPLGLMSAIFLTQYAPGKLRKVLKPLLEILAGVPTVVYGYFAALTVAPLVRDLGLGLGISSASSESALAAGLVMGVMIIPFVSSMADDSIAAVPQAMRDGSLAMGATRSETIRKVILPAALPGVVGGVLLAVSRAIGETMIVVMAAGLSANLTANPFNSVTTVTTQIVQLLTGDQEFNSPKTLAAFALGLVLFLVTLALNLIALRVVRRYREAYE</sequence>
<dbReference type="Pfam" id="PF12501">
    <property type="entry name" value="DUF3708"/>
    <property type="match status" value="1"/>
</dbReference>
<dbReference type="EMBL" id="BAAAZD010000001">
    <property type="protein sequence ID" value="GAA3996771.1"/>
    <property type="molecule type" value="Genomic_DNA"/>
</dbReference>
<evidence type="ECO:0000256" key="5">
    <source>
        <dbReference type="RuleBase" id="RU363032"/>
    </source>
</evidence>
<keyword evidence="6" id="KW-0997">Cell inner membrane</keyword>
<feature type="transmembrane region" description="Helical" evidence="5">
    <location>
        <begin position="274"/>
        <end position="295"/>
    </location>
</feature>
<organism evidence="8 9">
    <name type="scientific">Sphingomonas humi</name>
    <dbReference type="NCBI Taxonomy" id="335630"/>
    <lineage>
        <taxon>Bacteria</taxon>
        <taxon>Pseudomonadati</taxon>
        <taxon>Pseudomonadota</taxon>
        <taxon>Alphaproteobacteria</taxon>
        <taxon>Sphingomonadales</taxon>
        <taxon>Sphingomonadaceae</taxon>
        <taxon>Sphingomonas</taxon>
    </lineage>
</organism>
<comment type="similarity">
    <text evidence="6">Belongs to the binding-protein-dependent transport system permease family. CysTW subfamily.</text>
</comment>
<evidence type="ECO:0000256" key="3">
    <source>
        <dbReference type="ARBA" id="ARBA00022989"/>
    </source>
</evidence>
<dbReference type="InterPro" id="IPR011864">
    <property type="entry name" value="Phosphate_PstC"/>
</dbReference>
<dbReference type="SUPFAM" id="SSF161098">
    <property type="entry name" value="MetI-like"/>
    <property type="match status" value="1"/>
</dbReference>
<feature type="domain" description="ABC transmembrane type-1" evidence="7">
    <location>
        <begin position="234"/>
        <end position="451"/>
    </location>
</feature>